<dbReference type="InterPro" id="IPR024079">
    <property type="entry name" value="MetalloPept_cat_dom_sf"/>
</dbReference>
<dbReference type="EMBL" id="VLKQ01000016">
    <property type="protein sequence ID" value="TWI08306.1"/>
    <property type="molecule type" value="Genomic_DNA"/>
</dbReference>
<feature type="domain" description="P/Homo B" evidence="6">
    <location>
        <begin position="869"/>
        <end position="1024"/>
    </location>
</feature>
<dbReference type="RefSeq" id="WP_052115193.1">
    <property type="nucleotide sequence ID" value="NZ_AVBI01000018.1"/>
</dbReference>
<organism evidence="7 8">
    <name type="scientific">Flavobacterium cauense R2A-7</name>
    <dbReference type="NCBI Taxonomy" id="1341154"/>
    <lineage>
        <taxon>Bacteria</taxon>
        <taxon>Pseudomonadati</taxon>
        <taxon>Bacteroidota</taxon>
        <taxon>Flavobacteriia</taxon>
        <taxon>Flavobacteriales</taxon>
        <taxon>Flavobacteriaceae</taxon>
        <taxon>Flavobacterium</taxon>
    </lineage>
</organism>
<keyword evidence="8" id="KW-1185">Reference proteome</keyword>
<feature type="chain" id="PRO_5022048343" evidence="4">
    <location>
        <begin position="21"/>
        <end position="1107"/>
    </location>
</feature>
<dbReference type="InterPro" id="IPR036116">
    <property type="entry name" value="FN3_sf"/>
</dbReference>
<dbReference type="Gene3D" id="3.40.390.10">
    <property type="entry name" value="Collagenase (Catalytic Domain)"/>
    <property type="match status" value="1"/>
</dbReference>
<evidence type="ECO:0000256" key="2">
    <source>
        <dbReference type="ARBA" id="ARBA00022729"/>
    </source>
</evidence>
<dbReference type="OrthoDB" id="9792152at2"/>
<dbReference type="AlphaFoldDB" id="A0A562LL49"/>
<feature type="domain" description="Fibronectin type-III" evidence="5">
    <location>
        <begin position="783"/>
        <end position="872"/>
    </location>
</feature>
<evidence type="ECO:0000256" key="3">
    <source>
        <dbReference type="ARBA" id="ARBA00022801"/>
    </source>
</evidence>
<keyword evidence="3" id="KW-0378">Hydrolase</keyword>
<keyword evidence="2 4" id="KW-0732">Signal</keyword>
<protein>
    <submittedName>
        <fullName evidence="7">Putative secreted protein (Por secretion system target)</fullName>
    </submittedName>
</protein>
<gene>
    <name evidence="7" type="ORF">IP98_02829</name>
</gene>
<evidence type="ECO:0000313" key="8">
    <source>
        <dbReference type="Proteomes" id="UP000319848"/>
    </source>
</evidence>
<dbReference type="InterPro" id="IPR013783">
    <property type="entry name" value="Ig-like_fold"/>
</dbReference>
<evidence type="ECO:0000313" key="7">
    <source>
        <dbReference type="EMBL" id="TWI08306.1"/>
    </source>
</evidence>
<feature type="signal peptide" evidence="4">
    <location>
        <begin position="1"/>
        <end position="20"/>
    </location>
</feature>
<dbReference type="STRING" id="1341154.FCR2A7T_20440"/>
<evidence type="ECO:0000256" key="1">
    <source>
        <dbReference type="ARBA" id="ARBA00022670"/>
    </source>
</evidence>
<proteinExistence type="predicted"/>
<dbReference type="SUPFAM" id="SSF55486">
    <property type="entry name" value="Metalloproteases ('zincins'), catalytic domain"/>
    <property type="match status" value="1"/>
</dbReference>
<dbReference type="PROSITE" id="PS50853">
    <property type="entry name" value="FN3"/>
    <property type="match status" value="1"/>
</dbReference>
<keyword evidence="1" id="KW-0645">Protease</keyword>
<comment type="caution">
    <text evidence="7">The sequence shown here is derived from an EMBL/GenBank/DDBJ whole genome shotgun (WGS) entry which is preliminary data.</text>
</comment>
<dbReference type="Pfam" id="PF18962">
    <property type="entry name" value="Por_Secre_tail"/>
    <property type="match status" value="1"/>
</dbReference>
<dbReference type="Gene3D" id="2.60.120.260">
    <property type="entry name" value="Galactose-binding domain-like"/>
    <property type="match status" value="1"/>
</dbReference>
<name>A0A562LL49_9FLAO</name>
<dbReference type="GO" id="GO:0008237">
    <property type="term" value="F:metallopeptidase activity"/>
    <property type="evidence" value="ECO:0007669"/>
    <property type="project" value="InterPro"/>
</dbReference>
<dbReference type="InterPro" id="IPR026444">
    <property type="entry name" value="Secre_tail"/>
</dbReference>
<dbReference type="GO" id="GO:0006508">
    <property type="term" value="P:proteolysis"/>
    <property type="evidence" value="ECO:0007669"/>
    <property type="project" value="UniProtKB-KW"/>
</dbReference>
<evidence type="ECO:0000259" key="6">
    <source>
        <dbReference type="PROSITE" id="PS51829"/>
    </source>
</evidence>
<reference evidence="7 8" key="1">
    <citation type="journal article" date="2015" name="Stand. Genomic Sci.">
        <title>Genomic Encyclopedia of Bacterial and Archaeal Type Strains, Phase III: the genomes of soil and plant-associated and newly described type strains.</title>
        <authorList>
            <person name="Whitman W.B."/>
            <person name="Woyke T."/>
            <person name="Klenk H.P."/>
            <person name="Zhou Y."/>
            <person name="Lilburn T.G."/>
            <person name="Beck B.J."/>
            <person name="De Vos P."/>
            <person name="Vandamme P."/>
            <person name="Eisen J.A."/>
            <person name="Garrity G."/>
            <person name="Hugenholtz P."/>
            <person name="Kyrpides N.C."/>
        </authorList>
    </citation>
    <scope>NUCLEOTIDE SEQUENCE [LARGE SCALE GENOMIC DNA]</scope>
    <source>
        <strain evidence="7 8">CGMCC 1.7270</strain>
    </source>
</reference>
<accession>A0A562LL49</accession>
<dbReference type="InterPro" id="IPR003961">
    <property type="entry name" value="FN3_dom"/>
</dbReference>
<dbReference type="GO" id="GO:0004252">
    <property type="term" value="F:serine-type endopeptidase activity"/>
    <property type="evidence" value="ECO:0007669"/>
    <property type="project" value="InterPro"/>
</dbReference>
<dbReference type="NCBIfam" id="TIGR04183">
    <property type="entry name" value="Por_Secre_tail"/>
    <property type="match status" value="1"/>
</dbReference>
<dbReference type="Pfam" id="PF13583">
    <property type="entry name" value="Reprolysin_4"/>
    <property type="match status" value="1"/>
</dbReference>
<evidence type="ECO:0000256" key="4">
    <source>
        <dbReference type="SAM" id="SignalP"/>
    </source>
</evidence>
<dbReference type="InterPro" id="IPR008979">
    <property type="entry name" value="Galactose-bd-like_sf"/>
</dbReference>
<dbReference type="Pfam" id="PF01483">
    <property type="entry name" value="P_proprotein"/>
    <property type="match status" value="1"/>
</dbReference>
<dbReference type="SUPFAM" id="SSF49265">
    <property type="entry name" value="Fibronectin type III"/>
    <property type="match status" value="1"/>
</dbReference>
<evidence type="ECO:0000259" key="5">
    <source>
        <dbReference type="PROSITE" id="PS50853"/>
    </source>
</evidence>
<dbReference type="SUPFAM" id="SSF49785">
    <property type="entry name" value="Galactose-binding domain-like"/>
    <property type="match status" value="1"/>
</dbReference>
<dbReference type="Gene3D" id="2.60.40.10">
    <property type="entry name" value="Immunoglobulins"/>
    <property type="match status" value="2"/>
</dbReference>
<dbReference type="CDD" id="cd00063">
    <property type="entry name" value="FN3"/>
    <property type="match status" value="1"/>
</dbReference>
<dbReference type="InterPro" id="IPR002884">
    <property type="entry name" value="P_dom"/>
</dbReference>
<dbReference type="Proteomes" id="UP000319848">
    <property type="component" value="Unassembled WGS sequence"/>
</dbReference>
<dbReference type="PROSITE" id="PS51829">
    <property type="entry name" value="P_HOMO_B"/>
    <property type="match status" value="1"/>
</dbReference>
<sequence length="1107" mass="116621">MKRILLFSFVSFLAFSSVQAQTEKAWKPNTGQKVVASKNVKRLSFPKKFDLYDLNIDPIRQALFSVVGNSSRQSVIISLPNVKGVLEQFEMYEASNFEPDLQAQFPQIRAFSGKGITDKYATLKLSISPQGIQTMVFRTDKENEFMEPYSADGKVYAVYNSQRDKGQLPWTCSTDDRAMFSDVNKQLPSTQKSDAGELKTMRLAQSCNGEYAAYFGASTAGTAADKAIVLAAFNATLTRCNGVYEKDLALHLNLIATTTNVIYCNPTSDPYSTNLSQWNAQLQTALTNNIGEANYDIGHMFGASGGGGNAGCIGCVCVNGSKGSGITSPADGIPMGDNFDIDYVAHEVGHQLGGNHTFSNSSEGSGVNMEVGSGVTIMGYAGITSQDIAPHSIDIFHAASIMQIQNNLAGKTCPVTTSLAGNNATPVANAGADYTIPKSTPFILTGSATDANAGDALTYCWEQFDDCGNQTGASSVASATKTIGPNWRSWSPTSSPSRYMPLLSTVIANSQTTAGTGNDGINVEALSSVARTLNFRLTVRDNVPYSATAPIKVGQTSYDNMVVTVNGTAGPFTVNAPNTAVSWAVGTNQTVTWAVAGTTANGVNCNYVDIFLSTDGGLTYPIQLASKVPNDGSETITVPNNTGTTNRIMVKGNNHIFYDISNTNFTIAAPASTFAVAYNGVAGEQNKSACQGTNVSYTIDYKALGGFSGTTTFSAAGNPAGSTVAFSPTSMSGTNGTVTMTISNTAASTAGVYNIIVTATSGATTKTVPYYFELFNSNFGAMSLTSPANNAVGQGLSVNLTWAANANATSYDVQVATDLAFTSIISSGNTTSTSYTVSGLSQATNYYWRILPKNSSCSGTYSSANKFTTGVISCGTTASTNVPLTIPTTANATVNSTLNIPSGGTIGDVNVTMNITHTWINDLTATLISPSGTQVQLFVQPCTSADIQNIVATFDDSGANVVCGTNPGITGTVKSSQLLSALNGQSSTGTWTLRIFDGFNQDGGTINSWSLNICTVQTAGTEESILKDFVIYPNPNNGNFTVQLESNSGNDIKINVHDISGRVIFEKSYQNTGTFIQNLQLNTVQAGTYLVTVQDGDNKSTKRIIVK</sequence>